<evidence type="ECO:0000256" key="3">
    <source>
        <dbReference type="ARBA" id="ARBA00022741"/>
    </source>
</evidence>
<dbReference type="GO" id="GO:0051707">
    <property type="term" value="P:response to other organism"/>
    <property type="evidence" value="ECO:0007669"/>
    <property type="project" value="UniProtKB-ARBA"/>
</dbReference>
<dbReference type="InterPro" id="IPR058922">
    <property type="entry name" value="WHD_DRP"/>
</dbReference>
<sequence length="1165" mass="132520">MAEGALVGVVKGITEKAGNLVAQEIGLLWGVKDGIKKLGDTVLTISAVIQDAEKKQQHNNQVRVWLERLNDTLYEADDLLDDIYTEALRREVMTRNKKAKEVRIFFSKSNQLAFGLKMGHKVKEMNERLDAIKNAKGFHLDERPVETQVGGYRVRETHSFVRTEAVIGRDNDKEEIIKILLDPNVEESLLILPIVGLGGMGKTTLAQLIFNDNEIQNSFEQKLWVCVSDDFEVKVIVKKILECAQSMKPEDLEMNTLINDLKKEIDGKRYILVLDDVWNEDPKKWLNLKDLLMGGARGSRILVTTRNNRVAKITKTIQPYLLEGLDKEKSWVLFKQMAFENGQEPEKSIFKVVGKEILERCKGVPLAIRTIGSLLYFKNTEKEWLSFKDSELSKVPQEENDILPTLKLSYDHLPSYLKQCFAYCCLFPKDYKIHKQTLIQMWMAQGFIRPLNQNHCLEDAGHEYIMDLLWRSFFQEVEMDKDNNILQFKMHDLMHDLAKLVAGSYSTTCYSEEEIIDEKTLHVSFGGQSQSQIPSSMFKSRRIRTLIFHGQLWPLGQQKLIYNSALVTSFKFIRLLDLVNMGIRTIPSSIGKLKYLRYLDLSHNYIRMLPNSITRLHNLQTLKLSHLHYITKLPCDFTKLVNLRFLEITTLTRIPRGLEQMTSLQPLSVYEIIMKSSSWFKHNNGLKDLQGSNELKFSNLQKMSLDNYGGVKFPKWMSSLTTLVEFSLYDCNKCQHLPPLEQFPYLNCVSLNKLDSLEYMSEIDYSEELSNSSFIPSLKELKLSCCPNLKGWWRQRGDSSKEVDDDKNHLLPFFLGLSDLEIKNCPKLTSMPLFPNVRWLKLGMCSLKPLKQTSTLQIANSSFAPLSKLYRLETGTLKEPLPNLSNLIYLNCRGPLPQGMQHLTTLKNMDIMNPMEVDLSNSWDVVEWQGLKSLQSLEISSCPNLISLSEGICVLISLQTLKINWCNKLKSLPEGMGGLTSLQTLEINYCSKLKSLPEGMGGLTSLQTLKINWCSKLKSLPEGMGGLTSLQTLKIIWCSKLKSLPEGMGGLTSLQTLEIKGCSKLKSLPEGMGGLTSLQTLEIKGCSKLKSLPEGMGGLTSLHTLRFWDCIELKSPPEGIQGLTSLETLEIITCPFLLERCKRETGEDFSYPKLERATTSATNQL</sequence>
<protein>
    <recommendedName>
        <fullName evidence="12">CC-NBS-LRR protein</fullName>
    </recommendedName>
</protein>
<dbReference type="InterPro" id="IPR038005">
    <property type="entry name" value="RX-like_CC"/>
</dbReference>
<accession>A0A7N2LG76</accession>
<evidence type="ECO:0000313" key="11">
    <source>
        <dbReference type="Proteomes" id="UP000594261"/>
    </source>
</evidence>
<evidence type="ECO:0000256" key="4">
    <source>
        <dbReference type="ARBA" id="ARBA00022821"/>
    </source>
</evidence>
<evidence type="ECO:0000259" key="7">
    <source>
        <dbReference type="Pfam" id="PF18052"/>
    </source>
</evidence>
<dbReference type="Pfam" id="PF23559">
    <property type="entry name" value="WHD_DRP"/>
    <property type="match status" value="1"/>
</dbReference>
<dbReference type="FunFam" id="3.40.50.300:FF:001091">
    <property type="entry name" value="Probable disease resistance protein At1g61300"/>
    <property type="match status" value="1"/>
</dbReference>
<feature type="domain" description="Disease resistance protein winged helix" evidence="8">
    <location>
        <begin position="426"/>
        <end position="498"/>
    </location>
</feature>
<evidence type="ECO:0000256" key="1">
    <source>
        <dbReference type="ARBA" id="ARBA00022614"/>
    </source>
</evidence>
<dbReference type="PRINTS" id="PR00364">
    <property type="entry name" value="DISEASERSIST"/>
</dbReference>
<dbReference type="Proteomes" id="UP000594261">
    <property type="component" value="Chromosome 4"/>
</dbReference>
<dbReference type="Gene3D" id="3.80.10.10">
    <property type="entry name" value="Ribonuclease Inhibitor"/>
    <property type="match status" value="2"/>
</dbReference>
<reference evidence="10" key="2">
    <citation type="submission" date="2021-01" db="UniProtKB">
        <authorList>
            <consortium name="EnsemblPlants"/>
        </authorList>
    </citation>
    <scope>IDENTIFICATION</scope>
</reference>
<dbReference type="PANTHER" id="PTHR36766">
    <property type="entry name" value="PLANT BROAD-SPECTRUM MILDEW RESISTANCE PROTEIN RPW8"/>
    <property type="match status" value="1"/>
</dbReference>
<feature type="domain" description="NB-ARC" evidence="6">
    <location>
        <begin position="170"/>
        <end position="341"/>
    </location>
</feature>
<dbReference type="SMART" id="SM00369">
    <property type="entry name" value="LRR_TYP"/>
    <property type="match status" value="4"/>
</dbReference>
<dbReference type="Pfam" id="PF23598">
    <property type="entry name" value="LRR_14"/>
    <property type="match status" value="2"/>
</dbReference>
<dbReference type="OMA" id="TLKINWC"/>
<dbReference type="SUPFAM" id="SSF52047">
    <property type="entry name" value="RNI-like"/>
    <property type="match status" value="1"/>
</dbReference>
<dbReference type="PANTHER" id="PTHR36766:SF38">
    <property type="entry name" value="DISEASE RESISTANCE PROTEIN RGA3"/>
    <property type="match status" value="1"/>
</dbReference>
<keyword evidence="11" id="KW-1185">Reference proteome</keyword>
<dbReference type="InterPro" id="IPR001611">
    <property type="entry name" value="Leu-rich_rpt"/>
</dbReference>
<dbReference type="EMBL" id="LRBV02000004">
    <property type="status" value="NOT_ANNOTATED_CDS"/>
    <property type="molecule type" value="Genomic_DNA"/>
</dbReference>
<dbReference type="Pfam" id="PF18052">
    <property type="entry name" value="Rx_N"/>
    <property type="match status" value="1"/>
</dbReference>
<keyword evidence="2" id="KW-0677">Repeat</keyword>
<dbReference type="AlphaFoldDB" id="A0A7N2LG76"/>
<dbReference type="CDD" id="cd14798">
    <property type="entry name" value="RX-CC_like"/>
    <property type="match status" value="1"/>
</dbReference>
<dbReference type="GO" id="GO:0043531">
    <property type="term" value="F:ADP binding"/>
    <property type="evidence" value="ECO:0007669"/>
    <property type="project" value="InterPro"/>
</dbReference>
<dbReference type="EnsemblPlants" id="QL04p050457:mrna">
    <property type="protein sequence ID" value="QL04p050457:mrna"/>
    <property type="gene ID" value="QL04p050457"/>
</dbReference>
<evidence type="ECO:0000259" key="9">
    <source>
        <dbReference type="Pfam" id="PF23598"/>
    </source>
</evidence>
<keyword evidence="1" id="KW-0433">Leucine-rich repeat</keyword>
<evidence type="ECO:0000256" key="5">
    <source>
        <dbReference type="ARBA" id="ARBA00022840"/>
    </source>
</evidence>
<dbReference type="Pfam" id="PF00931">
    <property type="entry name" value="NB-ARC"/>
    <property type="match status" value="1"/>
</dbReference>
<evidence type="ECO:0000259" key="6">
    <source>
        <dbReference type="Pfam" id="PF00931"/>
    </source>
</evidence>
<keyword evidence="5" id="KW-0067">ATP-binding</keyword>
<dbReference type="InterPro" id="IPR055414">
    <property type="entry name" value="LRR_R13L4/SHOC2-like"/>
</dbReference>
<dbReference type="SUPFAM" id="SSF52058">
    <property type="entry name" value="L domain-like"/>
    <property type="match status" value="1"/>
</dbReference>
<evidence type="ECO:0000313" key="10">
    <source>
        <dbReference type="EnsemblPlants" id="QL04p050457:mrna"/>
    </source>
</evidence>
<evidence type="ECO:0000259" key="8">
    <source>
        <dbReference type="Pfam" id="PF23559"/>
    </source>
</evidence>
<dbReference type="GO" id="GO:0005524">
    <property type="term" value="F:ATP binding"/>
    <property type="evidence" value="ECO:0007669"/>
    <property type="project" value="UniProtKB-KW"/>
</dbReference>
<dbReference type="InterPro" id="IPR003591">
    <property type="entry name" value="Leu-rich_rpt_typical-subtyp"/>
</dbReference>
<feature type="domain" description="Disease resistance R13L4/SHOC-2-like LRR" evidence="9">
    <location>
        <begin position="567"/>
        <end position="783"/>
    </location>
</feature>
<dbReference type="Gene3D" id="1.10.8.430">
    <property type="entry name" value="Helical domain of apoptotic protease-activating factors"/>
    <property type="match status" value="1"/>
</dbReference>
<dbReference type="PROSITE" id="PS51450">
    <property type="entry name" value="LRR"/>
    <property type="match status" value="1"/>
</dbReference>
<dbReference type="SUPFAM" id="SSF52540">
    <property type="entry name" value="P-loop containing nucleoside triphosphate hydrolases"/>
    <property type="match status" value="1"/>
</dbReference>
<reference evidence="10 11" key="1">
    <citation type="journal article" date="2016" name="G3 (Bethesda)">
        <title>First Draft Assembly and Annotation of the Genome of a California Endemic Oak Quercus lobata Nee (Fagaceae).</title>
        <authorList>
            <person name="Sork V.L."/>
            <person name="Fitz-Gibbon S.T."/>
            <person name="Puiu D."/>
            <person name="Crepeau M."/>
            <person name="Gugger P.F."/>
            <person name="Sherman R."/>
            <person name="Stevens K."/>
            <person name="Langley C.H."/>
            <person name="Pellegrini M."/>
            <person name="Salzberg S.L."/>
        </authorList>
    </citation>
    <scope>NUCLEOTIDE SEQUENCE [LARGE SCALE GENOMIC DNA]</scope>
    <source>
        <strain evidence="10 11">cv. SW786</strain>
    </source>
</reference>
<dbReference type="InterPro" id="IPR042197">
    <property type="entry name" value="Apaf_helical"/>
</dbReference>
<dbReference type="InterPro" id="IPR041118">
    <property type="entry name" value="Rx_N"/>
</dbReference>
<dbReference type="Gene3D" id="3.40.50.300">
    <property type="entry name" value="P-loop containing nucleotide triphosphate hydrolases"/>
    <property type="match status" value="1"/>
</dbReference>
<evidence type="ECO:0008006" key="12">
    <source>
        <dbReference type="Google" id="ProtNLM"/>
    </source>
</evidence>
<dbReference type="InterPro" id="IPR036388">
    <property type="entry name" value="WH-like_DNA-bd_sf"/>
</dbReference>
<dbReference type="InterPro" id="IPR032675">
    <property type="entry name" value="LRR_dom_sf"/>
</dbReference>
<dbReference type="Gene3D" id="1.20.5.4130">
    <property type="match status" value="1"/>
</dbReference>
<evidence type="ECO:0000256" key="2">
    <source>
        <dbReference type="ARBA" id="ARBA00022737"/>
    </source>
</evidence>
<dbReference type="Gene3D" id="1.10.10.10">
    <property type="entry name" value="Winged helix-like DNA-binding domain superfamily/Winged helix DNA-binding domain"/>
    <property type="match status" value="1"/>
</dbReference>
<proteinExistence type="predicted"/>
<feature type="domain" description="Disease resistance N-terminal" evidence="7">
    <location>
        <begin position="9"/>
        <end position="97"/>
    </location>
</feature>
<name>A0A7N2LG76_QUELO</name>
<dbReference type="InterPro" id="IPR027417">
    <property type="entry name" value="P-loop_NTPase"/>
</dbReference>
<keyword evidence="3" id="KW-0547">Nucleotide-binding</keyword>
<dbReference type="InParanoid" id="A0A7N2LG76"/>
<organism evidence="10 11">
    <name type="scientific">Quercus lobata</name>
    <name type="common">Valley oak</name>
    <dbReference type="NCBI Taxonomy" id="97700"/>
    <lineage>
        <taxon>Eukaryota</taxon>
        <taxon>Viridiplantae</taxon>
        <taxon>Streptophyta</taxon>
        <taxon>Embryophyta</taxon>
        <taxon>Tracheophyta</taxon>
        <taxon>Spermatophyta</taxon>
        <taxon>Magnoliopsida</taxon>
        <taxon>eudicotyledons</taxon>
        <taxon>Gunneridae</taxon>
        <taxon>Pentapetalae</taxon>
        <taxon>rosids</taxon>
        <taxon>fabids</taxon>
        <taxon>Fagales</taxon>
        <taxon>Fagaceae</taxon>
        <taxon>Quercus</taxon>
    </lineage>
</organism>
<dbReference type="GO" id="GO:0006952">
    <property type="term" value="P:defense response"/>
    <property type="evidence" value="ECO:0007669"/>
    <property type="project" value="UniProtKB-KW"/>
</dbReference>
<dbReference type="Gramene" id="QL04p050457:mrna">
    <property type="protein sequence ID" value="QL04p050457:mrna"/>
    <property type="gene ID" value="QL04p050457"/>
</dbReference>
<dbReference type="InterPro" id="IPR002182">
    <property type="entry name" value="NB-ARC"/>
</dbReference>
<keyword evidence="4" id="KW-0611">Plant defense</keyword>
<feature type="domain" description="Disease resistance R13L4/SHOC-2-like LRR" evidence="9">
    <location>
        <begin position="949"/>
        <end position="1060"/>
    </location>
</feature>
<dbReference type="FunFam" id="1.10.10.10:FF:000322">
    <property type="entry name" value="Probable disease resistance protein At1g63360"/>
    <property type="match status" value="1"/>
</dbReference>